<evidence type="ECO:0000313" key="2">
    <source>
        <dbReference type="EMBL" id="KAG6383597.1"/>
    </source>
</evidence>
<keyword evidence="1" id="KW-0732">Signal</keyword>
<gene>
    <name evidence="2" type="ORF">SASPL_156642</name>
</gene>
<sequence length="260" mass="28131">MHLHSLAGDSLRRRTQPLSTTGFALSSGDSFPLSVPASWSGRIWGRTLCSQDPATGKFACATADCGSGTVECSGAGAVPPATLAEFTLNGVGASTSTTSAWWTGTTCQCSWSPGRRELLEHGVRGRPQRVVPVRAEGGWRRRRRGMRGCRSACEAFGDPKYCCSGGYATPETCGPTQYSQVFKNACPRAYSYAYDDKTSTFTCASAIILPLSAQLLPASALVCRTLSLVKDLVEQIQMRMLILQKIKKKVEYLILNQLRM</sequence>
<dbReference type="SUPFAM" id="SSF49870">
    <property type="entry name" value="Osmotin, thaumatin-like protein"/>
    <property type="match status" value="1"/>
</dbReference>
<proteinExistence type="predicted"/>
<keyword evidence="3" id="KW-1185">Reference proteome</keyword>
<dbReference type="PROSITE" id="PS51367">
    <property type="entry name" value="THAUMATIN_2"/>
    <property type="match status" value="1"/>
</dbReference>
<dbReference type="Proteomes" id="UP000298416">
    <property type="component" value="Unassembled WGS sequence"/>
</dbReference>
<reference evidence="2" key="1">
    <citation type="submission" date="2018-01" db="EMBL/GenBank/DDBJ databases">
        <authorList>
            <person name="Mao J.F."/>
        </authorList>
    </citation>
    <scope>NUCLEOTIDE SEQUENCE</scope>
    <source>
        <strain evidence="2">Huo1</strain>
        <tissue evidence="2">Leaf</tissue>
    </source>
</reference>
<protein>
    <recommendedName>
        <fullName evidence="4">Thaumatin-like protein 1</fullName>
    </recommendedName>
</protein>
<dbReference type="AlphaFoldDB" id="A0A8X8YXM8"/>
<dbReference type="InterPro" id="IPR001938">
    <property type="entry name" value="Thaumatin"/>
</dbReference>
<dbReference type="Pfam" id="PF00314">
    <property type="entry name" value="Thaumatin"/>
    <property type="match status" value="1"/>
</dbReference>
<dbReference type="InterPro" id="IPR017949">
    <property type="entry name" value="Thaumatin_CS"/>
</dbReference>
<dbReference type="EMBL" id="PNBA02000493">
    <property type="protein sequence ID" value="KAG6383597.1"/>
    <property type="molecule type" value="Genomic_DNA"/>
</dbReference>
<dbReference type="InterPro" id="IPR037176">
    <property type="entry name" value="Osmotin/thaumatin-like_sf"/>
</dbReference>
<accession>A0A8X8YXM8</accession>
<evidence type="ECO:0008006" key="4">
    <source>
        <dbReference type="Google" id="ProtNLM"/>
    </source>
</evidence>
<evidence type="ECO:0000313" key="3">
    <source>
        <dbReference type="Proteomes" id="UP000298416"/>
    </source>
</evidence>
<dbReference type="PANTHER" id="PTHR31048">
    <property type="entry name" value="OS03G0233200 PROTEIN"/>
    <property type="match status" value="1"/>
</dbReference>
<reference evidence="2" key="2">
    <citation type="submission" date="2020-08" db="EMBL/GenBank/DDBJ databases">
        <title>Plant Genome Project.</title>
        <authorList>
            <person name="Zhang R.-G."/>
        </authorList>
    </citation>
    <scope>NUCLEOTIDE SEQUENCE</scope>
    <source>
        <strain evidence="2">Huo1</strain>
        <tissue evidence="2">Leaf</tissue>
    </source>
</reference>
<evidence type="ECO:0000256" key="1">
    <source>
        <dbReference type="ARBA" id="ARBA00022729"/>
    </source>
</evidence>
<organism evidence="2">
    <name type="scientific">Salvia splendens</name>
    <name type="common">Scarlet sage</name>
    <dbReference type="NCBI Taxonomy" id="180675"/>
    <lineage>
        <taxon>Eukaryota</taxon>
        <taxon>Viridiplantae</taxon>
        <taxon>Streptophyta</taxon>
        <taxon>Embryophyta</taxon>
        <taxon>Tracheophyta</taxon>
        <taxon>Spermatophyta</taxon>
        <taxon>Magnoliopsida</taxon>
        <taxon>eudicotyledons</taxon>
        <taxon>Gunneridae</taxon>
        <taxon>Pentapetalae</taxon>
        <taxon>asterids</taxon>
        <taxon>lamiids</taxon>
        <taxon>Lamiales</taxon>
        <taxon>Lamiaceae</taxon>
        <taxon>Nepetoideae</taxon>
        <taxon>Mentheae</taxon>
        <taxon>Salviinae</taxon>
        <taxon>Salvia</taxon>
        <taxon>Salvia subgen. Calosphace</taxon>
        <taxon>core Calosphace</taxon>
    </lineage>
</organism>
<dbReference type="PROSITE" id="PS00316">
    <property type="entry name" value="THAUMATIN_1"/>
    <property type="match status" value="1"/>
</dbReference>
<dbReference type="SMART" id="SM00205">
    <property type="entry name" value="THN"/>
    <property type="match status" value="1"/>
</dbReference>
<name>A0A8X8YXM8_SALSN</name>
<comment type="caution">
    <text evidence="2">The sequence shown here is derived from an EMBL/GenBank/DDBJ whole genome shotgun (WGS) entry which is preliminary data.</text>
</comment>
<dbReference type="Gene3D" id="2.60.110.10">
    <property type="entry name" value="Thaumatin"/>
    <property type="match status" value="1"/>
</dbReference>